<dbReference type="CDD" id="cd04327">
    <property type="entry name" value="ZnMc_MMP_like_3"/>
    <property type="match status" value="1"/>
</dbReference>
<dbReference type="Pfam" id="PF09458">
    <property type="entry name" value="H_lectin"/>
    <property type="match status" value="3"/>
</dbReference>
<proteinExistence type="predicted"/>
<evidence type="ECO:0000313" key="2">
    <source>
        <dbReference type="EMBL" id="KAE8387245.1"/>
    </source>
</evidence>
<feature type="compositionally biased region" description="Polar residues" evidence="1">
    <location>
        <begin position="436"/>
        <end position="449"/>
    </location>
</feature>
<dbReference type="InterPro" id="IPR024079">
    <property type="entry name" value="MetalloPept_cat_dom_sf"/>
</dbReference>
<accession>A0A5N6FFP2</accession>
<dbReference type="GO" id="GO:0046871">
    <property type="term" value="F:N-acetylgalactosamine binding"/>
    <property type="evidence" value="ECO:0007669"/>
    <property type="project" value="TreeGrafter"/>
</dbReference>
<dbReference type="GO" id="GO:0009986">
    <property type="term" value="C:cell surface"/>
    <property type="evidence" value="ECO:0007669"/>
    <property type="project" value="TreeGrafter"/>
</dbReference>
<dbReference type="GO" id="GO:0006508">
    <property type="term" value="P:proteolysis"/>
    <property type="evidence" value="ECO:0007669"/>
    <property type="project" value="UniProtKB-KW"/>
</dbReference>
<keyword evidence="2" id="KW-0645">Protease</keyword>
<dbReference type="GO" id="GO:0098609">
    <property type="term" value="P:cell-cell adhesion"/>
    <property type="evidence" value="ECO:0007669"/>
    <property type="project" value="TreeGrafter"/>
</dbReference>
<evidence type="ECO:0000256" key="1">
    <source>
        <dbReference type="SAM" id="MobiDB-lite"/>
    </source>
</evidence>
<dbReference type="EMBL" id="ML735296">
    <property type="protein sequence ID" value="KAE8387245.1"/>
    <property type="molecule type" value="Genomic_DNA"/>
</dbReference>
<accession>A0A5N7BZI9</accession>
<dbReference type="SUPFAM" id="SSF55486">
    <property type="entry name" value="Metalloproteases ('zincins'), catalytic domain"/>
    <property type="match status" value="1"/>
</dbReference>
<dbReference type="GO" id="GO:0070492">
    <property type="term" value="F:oligosaccharide binding"/>
    <property type="evidence" value="ECO:0007669"/>
    <property type="project" value="TreeGrafter"/>
</dbReference>
<feature type="region of interest" description="Disordered" evidence="1">
    <location>
        <begin position="434"/>
        <end position="460"/>
    </location>
</feature>
<organism evidence="2">
    <name type="scientific">Petromyces alliaceus</name>
    <name type="common">Aspergillus alliaceus</name>
    <dbReference type="NCBI Taxonomy" id="209559"/>
    <lineage>
        <taxon>Eukaryota</taxon>
        <taxon>Fungi</taxon>
        <taxon>Dikarya</taxon>
        <taxon>Ascomycota</taxon>
        <taxon>Pezizomycotina</taxon>
        <taxon>Eurotiomycetes</taxon>
        <taxon>Eurotiomycetidae</taxon>
        <taxon>Eurotiales</taxon>
        <taxon>Aspergillaceae</taxon>
        <taxon>Aspergillus</taxon>
        <taxon>Aspergillus subgen. Circumdati</taxon>
    </lineage>
</organism>
<dbReference type="InterPro" id="IPR037221">
    <property type="entry name" value="H-type_lectin_dom_sf"/>
</dbReference>
<name>A0A5N7BZI9_PETAA</name>
<keyword evidence="2" id="KW-0482">Metalloprotease</keyword>
<reference evidence="2" key="1">
    <citation type="submission" date="2019-04" db="EMBL/GenBank/DDBJ databases">
        <title>Friends and foes A comparative genomics studyof 23 Aspergillus species from section Flavi.</title>
        <authorList>
            <consortium name="DOE Joint Genome Institute"/>
            <person name="Kjaerbolling I."/>
            <person name="Vesth T."/>
            <person name="Frisvad J.C."/>
            <person name="Nybo J.L."/>
            <person name="Theobald S."/>
            <person name="Kildgaard S."/>
            <person name="Isbrandt T."/>
            <person name="Kuo A."/>
            <person name="Sato A."/>
            <person name="Lyhne E.K."/>
            <person name="Kogle M.E."/>
            <person name="Wiebenga A."/>
            <person name="Kun R.S."/>
            <person name="Lubbers R.J."/>
            <person name="Makela M.R."/>
            <person name="Barry K."/>
            <person name="Chovatia M."/>
            <person name="Clum A."/>
            <person name="Daum C."/>
            <person name="Haridas S."/>
            <person name="He G."/>
            <person name="LaButti K."/>
            <person name="Lipzen A."/>
            <person name="Mondo S."/>
            <person name="Riley R."/>
            <person name="Salamov A."/>
            <person name="Simmons B.A."/>
            <person name="Magnuson J.K."/>
            <person name="Henrissat B."/>
            <person name="Mortensen U.H."/>
            <person name="Larsen T.O."/>
            <person name="Devries R.P."/>
            <person name="Grigoriev I.V."/>
            <person name="Machida M."/>
            <person name="Baker S.E."/>
            <person name="Andersen M.R."/>
        </authorList>
    </citation>
    <scope>NUCLEOTIDE SEQUENCE [LARGE SCALE GENOMIC DNA]</scope>
    <source>
        <strain evidence="2">IBT 14317</strain>
    </source>
</reference>
<dbReference type="GO" id="GO:0030247">
    <property type="term" value="F:polysaccharide binding"/>
    <property type="evidence" value="ECO:0007669"/>
    <property type="project" value="TreeGrafter"/>
</dbReference>
<dbReference type="PANTHER" id="PTHR46938">
    <property type="entry name" value="DISCOIDIN-1 SUBUNIT A-RELATED-RELATED"/>
    <property type="match status" value="1"/>
</dbReference>
<dbReference type="SUPFAM" id="SSF141086">
    <property type="entry name" value="Agglutinin HPA-like"/>
    <property type="match status" value="3"/>
</dbReference>
<sequence length="521" mass="58135">MTKDVKICLELLPPGDDSTLPQGNLRPPALGSGPPELAMDRSAYWRPGIQLHVRFLSGDTFVKGKVMYFAQIWEKYARIDFIFDDSPKAEIRVDFTKGAGSWSYLGRHNLQIAPDKPTMNFGWFDDNTTDEEFSRTTLHEFGHALGLIHEHMSPTANIPWDRKKVYDYFGGPPNNWTKEMVDRNLFERYPPSGANYSSFDPYSIMLYRIPNELTIGDFETPNNIVLSATDKSFVGILYPKQTRDVGRFSTKASRNDNTPGALNSMVVAFESAYPEPPSVAVGLTELDLSKDTNIRVKAYAERITKDDFVVHTDAWADTVLYSAGAAWFEVSSTDTEFQIGEFNTLDLHPWNDPSRQNTKRVIFERSYPEPPKVVIWLQGLDMDKNKDWRIAAHASNITTEGFDLHIDTWGDSKLYSGTASWIAYPGTKTGIASGAVDSSTPSGLSGQSESQKKGGRVAFPQGTFDRVPEVTLALKSFNFGNQHNLRLEAKAENVTKDGFNWSVEGLGDSDIKGAGVSYLAI</sequence>
<keyword evidence="2" id="KW-0378">Hydrolase</keyword>
<protein>
    <submittedName>
        <fullName evidence="2">Metalloprotease</fullName>
    </submittedName>
</protein>
<dbReference type="Gene3D" id="2.60.40.2080">
    <property type="match status" value="3"/>
</dbReference>
<gene>
    <name evidence="2" type="ORF">BDV23DRAFT_195917</name>
</gene>
<dbReference type="Proteomes" id="UP000326877">
    <property type="component" value="Unassembled WGS sequence"/>
</dbReference>
<dbReference type="GO" id="GO:0098636">
    <property type="term" value="C:protein complex involved in cell adhesion"/>
    <property type="evidence" value="ECO:0007669"/>
    <property type="project" value="TreeGrafter"/>
</dbReference>
<dbReference type="OMA" id="SIMLYYF"/>
<dbReference type="InterPro" id="IPR052487">
    <property type="entry name" value="Galactose-binding_lectin"/>
</dbReference>
<dbReference type="Gene3D" id="3.40.390.10">
    <property type="entry name" value="Collagenase (Catalytic Domain)"/>
    <property type="match status" value="1"/>
</dbReference>
<dbReference type="GO" id="GO:0008237">
    <property type="term" value="F:metallopeptidase activity"/>
    <property type="evidence" value="ECO:0007669"/>
    <property type="project" value="UniProtKB-KW"/>
</dbReference>
<dbReference type="InterPro" id="IPR019019">
    <property type="entry name" value="H-type_lectin_domain"/>
</dbReference>
<dbReference type="AlphaFoldDB" id="A0A5N7BZI9"/>
<dbReference type="OrthoDB" id="291007at2759"/>